<dbReference type="OMA" id="AFMCILM"/>
<dbReference type="GO" id="GO:0004674">
    <property type="term" value="F:protein serine/threonine kinase activity"/>
    <property type="evidence" value="ECO:0007669"/>
    <property type="project" value="UniProtKB-KW"/>
</dbReference>
<dbReference type="GO" id="GO:0004714">
    <property type="term" value="F:transmembrane receptor protein tyrosine kinase activity"/>
    <property type="evidence" value="ECO:0007669"/>
    <property type="project" value="InterPro"/>
</dbReference>
<dbReference type="GO" id="GO:0005524">
    <property type="term" value="F:ATP binding"/>
    <property type="evidence" value="ECO:0007669"/>
    <property type="project" value="UniProtKB-KW"/>
</dbReference>
<evidence type="ECO:0000313" key="16">
    <source>
        <dbReference type="Proteomes" id="UP000091857"/>
    </source>
</evidence>
<dbReference type="GO" id="GO:0016020">
    <property type="term" value="C:membrane"/>
    <property type="evidence" value="ECO:0007669"/>
    <property type="project" value="UniProtKB-SubCell"/>
</dbReference>
<evidence type="ECO:0000256" key="9">
    <source>
        <dbReference type="ARBA" id="ARBA00023136"/>
    </source>
</evidence>
<accession>A0A2C9VV22</accession>
<evidence type="ECO:0000256" key="5">
    <source>
        <dbReference type="ARBA" id="ARBA00022729"/>
    </source>
</evidence>
<dbReference type="FunFam" id="2.60.120.430:FF:000001">
    <property type="entry name" value="Receptor-like protein kinase FERONIA"/>
    <property type="match status" value="1"/>
</dbReference>
<feature type="region of interest" description="Disordered" evidence="11">
    <location>
        <begin position="450"/>
        <end position="495"/>
    </location>
</feature>
<comment type="caution">
    <text evidence="15">The sequence shown here is derived from an EMBL/GenBank/DDBJ whole genome shotgun (WGS) entry which is preliminary data.</text>
</comment>
<dbReference type="PANTHER" id="PTHR34590:SF6">
    <property type="entry name" value="RECEPTOR-LIKE KINASE"/>
    <property type="match status" value="1"/>
</dbReference>
<dbReference type="EMBL" id="CM004391">
    <property type="protein sequence ID" value="OAY49123.1"/>
    <property type="molecule type" value="Genomic_DNA"/>
</dbReference>
<evidence type="ECO:0000256" key="1">
    <source>
        <dbReference type="ARBA" id="ARBA00004479"/>
    </source>
</evidence>
<evidence type="ECO:0000256" key="6">
    <source>
        <dbReference type="ARBA" id="ARBA00022741"/>
    </source>
</evidence>
<reference evidence="16" key="1">
    <citation type="journal article" date="2016" name="Nat. Biotechnol.">
        <title>Sequencing wild and cultivated cassava and related species reveals extensive interspecific hybridization and genetic diversity.</title>
        <authorList>
            <person name="Bredeson J.V."/>
            <person name="Lyons J.B."/>
            <person name="Prochnik S.E."/>
            <person name="Wu G.A."/>
            <person name="Ha C.M."/>
            <person name="Edsinger-Gonzales E."/>
            <person name="Grimwood J."/>
            <person name="Schmutz J."/>
            <person name="Rabbi I.Y."/>
            <person name="Egesi C."/>
            <person name="Nauluvula P."/>
            <person name="Lebot V."/>
            <person name="Ndunguru J."/>
            <person name="Mkamilo G."/>
            <person name="Bart R.S."/>
            <person name="Setter T.L."/>
            <person name="Gleadow R.M."/>
            <person name="Kulakow P."/>
            <person name="Ferguson M.E."/>
            <person name="Rounsley S."/>
            <person name="Rokhsar D.S."/>
        </authorList>
    </citation>
    <scope>NUCLEOTIDE SEQUENCE [LARGE SCALE GENOMIC DNA]</scope>
    <source>
        <strain evidence="16">cv. AM560-2</strain>
    </source>
</reference>
<gene>
    <name evidence="15" type="ORF">MANES_05G031500v8</name>
</gene>
<evidence type="ECO:0000256" key="13">
    <source>
        <dbReference type="SAM" id="SignalP"/>
    </source>
</evidence>
<dbReference type="STRING" id="3983.A0A2C9VV22"/>
<dbReference type="Pfam" id="PF12819">
    <property type="entry name" value="Malectin_like"/>
    <property type="match status" value="1"/>
</dbReference>
<dbReference type="PANTHER" id="PTHR34590">
    <property type="entry name" value="OS03G0124300 PROTEIN-RELATED"/>
    <property type="match status" value="1"/>
</dbReference>
<keyword evidence="4 12" id="KW-0812">Transmembrane</keyword>
<dbReference type="Gene3D" id="2.60.120.430">
    <property type="entry name" value="Galactose-binding lectin"/>
    <property type="match status" value="2"/>
</dbReference>
<feature type="domain" description="Malectin-like" evidence="14">
    <location>
        <begin position="35"/>
        <end position="393"/>
    </location>
</feature>
<evidence type="ECO:0000256" key="2">
    <source>
        <dbReference type="ARBA" id="ARBA00022527"/>
    </source>
</evidence>
<protein>
    <recommendedName>
        <fullName evidence="14">Malectin-like domain-containing protein</fullName>
    </recommendedName>
</protein>
<keyword evidence="10" id="KW-0325">Glycoprotein</keyword>
<evidence type="ECO:0000256" key="11">
    <source>
        <dbReference type="SAM" id="MobiDB-lite"/>
    </source>
</evidence>
<evidence type="ECO:0000256" key="10">
    <source>
        <dbReference type="ARBA" id="ARBA00023180"/>
    </source>
</evidence>
<evidence type="ECO:0000256" key="7">
    <source>
        <dbReference type="ARBA" id="ARBA00022840"/>
    </source>
</evidence>
<keyword evidence="16" id="KW-1185">Reference proteome</keyword>
<keyword evidence="8 12" id="KW-1133">Transmembrane helix</keyword>
<feature type="signal peptide" evidence="13">
    <location>
        <begin position="1"/>
        <end position="25"/>
    </location>
</feature>
<keyword evidence="9 12" id="KW-0472">Membrane</keyword>
<feature type="compositionally biased region" description="Acidic residues" evidence="11">
    <location>
        <begin position="468"/>
        <end position="484"/>
    </location>
</feature>
<keyword evidence="7" id="KW-0067">ATP-binding</keyword>
<keyword evidence="2" id="KW-0418">Kinase</keyword>
<proteinExistence type="predicted"/>
<evidence type="ECO:0000256" key="12">
    <source>
        <dbReference type="SAM" id="Phobius"/>
    </source>
</evidence>
<feature type="transmembrane region" description="Helical" evidence="12">
    <location>
        <begin position="418"/>
        <end position="438"/>
    </location>
</feature>
<evidence type="ECO:0000256" key="4">
    <source>
        <dbReference type="ARBA" id="ARBA00022692"/>
    </source>
</evidence>
<dbReference type="Proteomes" id="UP000091857">
    <property type="component" value="Chromosome 5"/>
</dbReference>
<keyword evidence="3" id="KW-0808">Transferase</keyword>
<dbReference type="FunFam" id="2.60.120.430:FF:000005">
    <property type="entry name" value="Putative receptor-like protein kinase"/>
    <property type="match status" value="1"/>
</dbReference>
<dbReference type="OrthoDB" id="735844at2759"/>
<keyword evidence="2" id="KW-0723">Serine/threonine-protein kinase</keyword>
<keyword evidence="5 13" id="KW-0732">Signal</keyword>
<evidence type="ECO:0000259" key="14">
    <source>
        <dbReference type="Pfam" id="PF12819"/>
    </source>
</evidence>
<dbReference type="InterPro" id="IPR045272">
    <property type="entry name" value="ANXUR1/2-like"/>
</dbReference>
<evidence type="ECO:0000256" key="3">
    <source>
        <dbReference type="ARBA" id="ARBA00022679"/>
    </source>
</evidence>
<dbReference type="Gramene" id="Manes.05G031500.1.v8.1">
    <property type="protein sequence ID" value="Manes.05G031500.1.v8.1.CDS.1"/>
    <property type="gene ID" value="Manes.05G031500.v8.1"/>
</dbReference>
<organism evidence="15 16">
    <name type="scientific">Manihot esculenta</name>
    <name type="common">Cassava</name>
    <name type="synonym">Jatropha manihot</name>
    <dbReference type="NCBI Taxonomy" id="3983"/>
    <lineage>
        <taxon>Eukaryota</taxon>
        <taxon>Viridiplantae</taxon>
        <taxon>Streptophyta</taxon>
        <taxon>Embryophyta</taxon>
        <taxon>Tracheophyta</taxon>
        <taxon>Spermatophyta</taxon>
        <taxon>Magnoliopsida</taxon>
        <taxon>eudicotyledons</taxon>
        <taxon>Gunneridae</taxon>
        <taxon>Pentapetalae</taxon>
        <taxon>rosids</taxon>
        <taxon>fabids</taxon>
        <taxon>Malpighiales</taxon>
        <taxon>Euphorbiaceae</taxon>
        <taxon>Crotonoideae</taxon>
        <taxon>Manihoteae</taxon>
        <taxon>Manihot</taxon>
    </lineage>
</organism>
<dbReference type="InterPro" id="IPR024788">
    <property type="entry name" value="Malectin-like_Carb-bd_dom"/>
</dbReference>
<keyword evidence="6" id="KW-0547">Nucleotide-binding</keyword>
<evidence type="ECO:0000256" key="8">
    <source>
        <dbReference type="ARBA" id="ARBA00022989"/>
    </source>
</evidence>
<feature type="compositionally biased region" description="Basic and acidic residues" evidence="11">
    <location>
        <begin position="485"/>
        <end position="495"/>
    </location>
</feature>
<sequence length="495" mass="55105">MENPCTNLTLFLFLSFSLFSAFTLSSFSPTDNHLINCGSSVDASVYNRHFASDDDFSNPNSPLLSATRTTPLANQNPAPNSPQIYNTARIFWKPTKYEFEVNDPGTHMVRLHFHPFVSSDLDLSYAEFHVLVNGFVVLSNFTVANTATPLVKEYFIWVESNKLVITFMPTRRDEFGFVNAIEVISAPKDLIADTAIFVSGTRTEKFDGLTKQALETLYRINVGGPKVTPFNDTVWRTWVPDDVFFEPSEISRRIYSSGRIKYQNGGASREVGPDFVYSSARVIASTSASIPDANMTWNFAVMEGYQYLVRLHFCDIASMSLGLLYFNVYINGNLAYDNLDLSSITYMLASPFYADFVVESEKDGVLRVSVGPSNMSMTHTVDAILNGVEIMKMNNSVGSLDGKMCAGMVLRSWPRGKIGIFFPLVAVVCLVLSVSVLMHKRTVGGRDTVAWSKLPTDDAPGDKLKHEDDDDNDDDDEDNEIDNDEHEHLSGKAKA</sequence>
<comment type="subcellular location">
    <subcellularLocation>
        <location evidence="1">Membrane</location>
        <topology evidence="1">Single-pass type I membrane protein</topology>
    </subcellularLocation>
</comment>
<dbReference type="AlphaFoldDB" id="A0A2C9VV22"/>
<name>A0A2C9VV22_MANES</name>
<feature type="chain" id="PRO_5013174968" description="Malectin-like domain-containing protein" evidence="13">
    <location>
        <begin position="26"/>
        <end position="495"/>
    </location>
</feature>
<evidence type="ECO:0000313" key="15">
    <source>
        <dbReference type="EMBL" id="OAY49123.1"/>
    </source>
</evidence>